<evidence type="ECO:0000256" key="8">
    <source>
        <dbReference type="ARBA" id="ARBA00022840"/>
    </source>
</evidence>
<dbReference type="GO" id="GO:0000725">
    <property type="term" value="P:recombinational repair"/>
    <property type="evidence" value="ECO:0007669"/>
    <property type="project" value="TreeGrafter"/>
</dbReference>
<dbReference type="Gene3D" id="3.90.320.10">
    <property type="match status" value="1"/>
</dbReference>
<accession>A0A1F7J764</accession>
<evidence type="ECO:0000256" key="1">
    <source>
        <dbReference type="ARBA" id="ARBA00009922"/>
    </source>
</evidence>
<protein>
    <recommendedName>
        <fullName evidence="13">DNA 3'-5' helicase</fullName>
        <ecNumber evidence="13">5.6.2.4</ecNumber>
    </recommendedName>
</protein>
<evidence type="ECO:0000313" key="19">
    <source>
        <dbReference type="Proteomes" id="UP000178914"/>
    </source>
</evidence>
<dbReference type="AlphaFoldDB" id="A0A1F7J764"/>
<evidence type="ECO:0000256" key="11">
    <source>
        <dbReference type="ARBA" id="ARBA00023235"/>
    </source>
</evidence>
<dbReference type="InterPro" id="IPR014016">
    <property type="entry name" value="UvrD-like_ATP-bd"/>
</dbReference>
<evidence type="ECO:0000256" key="7">
    <source>
        <dbReference type="ARBA" id="ARBA00022839"/>
    </source>
</evidence>
<evidence type="ECO:0000259" key="17">
    <source>
        <dbReference type="PROSITE" id="PS51217"/>
    </source>
</evidence>
<organism evidence="18 19">
    <name type="scientific">Candidatus Roizmanbacteria bacterium RIFCSPLOWO2_01_FULL_42_14</name>
    <dbReference type="NCBI Taxonomy" id="1802068"/>
    <lineage>
        <taxon>Bacteria</taxon>
        <taxon>Candidatus Roizmaniibacteriota</taxon>
    </lineage>
</organism>
<evidence type="ECO:0000256" key="3">
    <source>
        <dbReference type="ARBA" id="ARBA00022741"/>
    </source>
</evidence>
<keyword evidence="11" id="KW-0413">Isomerase</keyword>
<keyword evidence="8 15" id="KW-0067">ATP-binding</keyword>
<keyword evidence="7" id="KW-0269">Exonuclease</keyword>
<dbReference type="InterPro" id="IPR027417">
    <property type="entry name" value="P-loop_NTPase"/>
</dbReference>
<evidence type="ECO:0000313" key="18">
    <source>
        <dbReference type="EMBL" id="OGK51447.1"/>
    </source>
</evidence>
<feature type="domain" description="UvrD-like helicase ATP-binding" evidence="16">
    <location>
        <begin position="11"/>
        <end position="318"/>
    </location>
</feature>
<dbReference type="CDD" id="cd17932">
    <property type="entry name" value="DEXQc_UvrD"/>
    <property type="match status" value="1"/>
</dbReference>
<keyword evidence="9" id="KW-0238">DNA-binding</keyword>
<evidence type="ECO:0000256" key="6">
    <source>
        <dbReference type="ARBA" id="ARBA00022806"/>
    </source>
</evidence>
<comment type="catalytic activity">
    <reaction evidence="14">
        <text>ATP + H2O = ADP + phosphate + H(+)</text>
        <dbReference type="Rhea" id="RHEA:13065"/>
        <dbReference type="ChEBI" id="CHEBI:15377"/>
        <dbReference type="ChEBI" id="CHEBI:15378"/>
        <dbReference type="ChEBI" id="CHEBI:30616"/>
        <dbReference type="ChEBI" id="CHEBI:43474"/>
        <dbReference type="ChEBI" id="CHEBI:456216"/>
        <dbReference type="EC" id="5.6.2.4"/>
    </reaction>
</comment>
<comment type="caution">
    <text evidence="18">The sequence shown here is derived from an EMBL/GenBank/DDBJ whole genome shotgun (WGS) entry which is preliminary data.</text>
</comment>
<name>A0A1F7J764_9BACT</name>
<evidence type="ECO:0000259" key="16">
    <source>
        <dbReference type="PROSITE" id="PS51198"/>
    </source>
</evidence>
<comment type="catalytic activity">
    <reaction evidence="12">
        <text>Couples ATP hydrolysis with the unwinding of duplex DNA by translocating in the 3'-5' direction.</text>
        <dbReference type="EC" id="5.6.2.4"/>
    </reaction>
</comment>
<dbReference type="GO" id="GO:0004527">
    <property type="term" value="F:exonuclease activity"/>
    <property type="evidence" value="ECO:0007669"/>
    <property type="project" value="UniProtKB-KW"/>
</dbReference>
<keyword evidence="5 15" id="KW-0378">Hydrolase</keyword>
<keyword evidence="4" id="KW-0227">DNA damage</keyword>
<dbReference type="Gene3D" id="1.10.486.10">
    <property type="entry name" value="PCRA, domain 4"/>
    <property type="match status" value="1"/>
</dbReference>
<dbReference type="Pfam" id="PF12705">
    <property type="entry name" value="PDDEXK_1"/>
    <property type="match status" value="1"/>
</dbReference>
<keyword evidence="6 15" id="KW-0347">Helicase</keyword>
<keyword evidence="2" id="KW-0540">Nuclease</keyword>
<dbReference type="EMBL" id="MGAS01000028">
    <property type="protein sequence ID" value="OGK51447.1"/>
    <property type="molecule type" value="Genomic_DNA"/>
</dbReference>
<evidence type="ECO:0000256" key="4">
    <source>
        <dbReference type="ARBA" id="ARBA00022763"/>
    </source>
</evidence>
<feature type="domain" description="UvrD-like helicase C-terminal" evidence="17">
    <location>
        <begin position="319"/>
        <end position="618"/>
    </location>
</feature>
<reference evidence="18 19" key="1">
    <citation type="journal article" date="2016" name="Nat. Commun.">
        <title>Thousands of microbial genomes shed light on interconnected biogeochemical processes in an aquifer system.</title>
        <authorList>
            <person name="Anantharaman K."/>
            <person name="Brown C.T."/>
            <person name="Hug L.A."/>
            <person name="Sharon I."/>
            <person name="Castelle C.J."/>
            <person name="Probst A.J."/>
            <person name="Thomas B.C."/>
            <person name="Singh A."/>
            <person name="Wilkins M.J."/>
            <person name="Karaoz U."/>
            <person name="Brodie E.L."/>
            <person name="Williams K.H."/>
            <person name="Hubbard S.S."/>
            <person name="Banfield J.F."/>
        </authorList>
    </citation>
    <scope>NUCLEOTIDE SEQUENCE [LARGE SCALE GENOMIC DNA]</scope>
</reference>
<dbReference type="SUPFAM" id="SSF52540">
    <property type="entry name" value="P-loop containing nucleoside triphosphate hydrolases"/>
    <property type="match status" value="1"/>
</dbReference>
<dbReference type="SUPFAM" id="SSF52980">
    <property type="entry name" value="Restriction endonuclease-like"/>
    <property type="match status" value="1"/>
</dbReference>
<dbReference type="PANTHER" id="PTHR11070:SF2">
    <property type="entry name" value="ATP-DEPENDENT DNA HELICASE SRS2"/>
    <property type="match status" value="1"/>
</dbReference>
<dbReference type="STRING" id="1802068.A3B02_00325"/>
<feature type="binding site" evidence="15">
    <location>
        <begin position="32"/>
        <end position="39"/>
    </location>
    <ligand>
        <name>ATP</name>
        <dbReference type="ChEBI" id="CHEBI:30616"/>
    </ligand>
</feature>
<proteinExistence type="inferred from homology"/>
<dbReference type="GO" id="GO:0005524">
    <property type="term" value="F:ATP binding"/>
    <property type="evidence" value="ECO:0007669"/>
    <property type="project" value="UniProtKB-UniRule"/>
</dbReference>
<evidence type="ECO:0000256" key="10">
    <source>
        <dbReference type="ARBA" id="ARBA00023204"/>
    </source>
</evidence>
<dbReference type="EC" id="5.6.2.4" evidence="13"/>
<dbReference type="InterPro" id="IPR011335">
    <property type="entry name" value="Restrct_endonuc-II-like"/>
</dbReference>
<dbReference type="Gene3D" id="3.40.50.300">
    <property type="entry name" value="P-loop containing nucleotide triphosphate hydrolases"/>
    <property type="match status" value="2"/>
</dbReference>
<dbReference type="InterPro" id="IPR011604">
    <property type="entry name" value="PDDEXK-like_dom_sf"/>
</dbReference>
<dbReference type="PANTHER" id="PTHR11070">
    <property type="entry name" value="UVRD / RECB / PCRA DNA HELICASE FAMILY MEMBER"/>
    <property type="match status" value="1"/>
</dbReference>
<keyword evidence="3 15" id="KW-0547">Nucleotide-binding</keyword>
<dbReference type="InterPro" id="IPR038726">
    <property type="entry name" value="PDDEXK_AddAB-type"/>
</dbReference>
<sequence length="1009" mass="115781">MTKSVFEDIFRQLNPIQRAAVETLDGPVMVVAGPGTGKTHVLAARIAHILSVTDTPPYAILALTFTESAAANMRKRVVSMIGKQGYYVNIMTFHAFCADVIRSHPEYFPIEQGSEPLSELEKYEVFQELLQTSNIRALRPINTPLFYLRDVISSISHLKREAIMPADFQKVIKHEFDAQDLKGTALKKLEIQKEKNSELLLLYQAYQKELKKRLRYDFDDMIAFVVEAFKKNDVLLMEYQEHKLYILVDEYQDTNTSQNTVVDLLASYWGQQANIFVVGDPNQSIFRFQGASTENTIGFLHAYPQAKIITLEAGFRSTQKIYDAAHAVIRENKLTQSENVGLLQEALTTRLKSNDGIGDHITIAALPSQTLEHVYIAEEIKRLLSKGILAENIAVVYRTNRESSDIQAVLEKWSIPYEVEGGENVLDAEMIRQLIQVMIVIRDVRKGAEDEKLFEIMSYDWLDIDAMLAMKIARAAGKAGVSIIDMIQGGYENFMKYYQRSDILQEDFSKAESFLTQLITWVQNDAKMAFTAWFEGFINESGYMNYVLSQENKIELLTNLNTLFREIRLLVDDKKNMKLSDFLKAIMTMAEHHLSLEAEDLNIEKGVVHLSTAHKAKGREWDYVFVTNVIDGVWGNSRSRDLIKLPAGLIKNVDISKKERNEDDRRLFYVALTRARKKVSLSYAKTINTNHRSREVAGSMFLEEIPENIKIVLEPQEYASHISDHLASILRPQNSKKLRVTDEDYFRDIISTFALSNTALNVYLKDTDEFIRTILLHVPRAKKPYMAFGTAVHKSLEHWNRALLQGHSYTQSQLIHDFEQALEKELLTREDFSRHRERGKEILVSYFQYYVKSQQKPLYIEHAFGRGFKKSIYGDIPLKGQIDRVELIDQSKNKVRIIDYKTGAIKSINDIEGKTVSVSISVRESELPESIRGPYKRQLLFYKLLAELDETFPYSVEEGVFDFIQPTASGKHVQRILTLQQADVEDLKKLIKTVMEEIRTLKFLTEPQA</sequence>
<dbReference type="Pfam" id="PF00580">
    <property type="entry name" value="UvrD-helicase"/>
    <property type="match status" value="1"/>
</dbReference>
<dbReference type="GO" id="GO:0003677">
    <property type="term" value="F:DNA binding"/>
    <property type="evidence" value="ECO:0007669"/>
    <property type="project" value="UniProtKB-KW"/>
</dbReference>
<dbReference type="InterPro" id="IPR013986">
    <property type="entry name" value="DExx_box_DNA_helicase_dom_sf"/>
</dbReference>
<dbReference type="InterPro" id="IPR000212">
    <property type="entry name" value="DNA_helicase_UvrD/REP"/>
</dbReference>
<comment type="similarity">
    <text evidence="1">Belongs to the helicase family. UvrD subfamily.</text>
</comment>
<keyword evidence="10" id="KW-0234">DNA repair</keyword>
<dbReference type="Proteomes" id="UP000178914">
    <property type="component" value="Unassembled WGS sequence"/>
</dbReference>
<dbReference type="InterPro" id="IPR014017">
    <property type="entry name" value="DNA_helicase_UvrD-like_C"/>
</dbReference>
<dbReference type="PROSITE" id="PS51198">
    <property type="entry name" value="UVRD_HELICASE_ATP_BIND"/>
    <property type="match status" value="1"/>
</dbReference>
<evidence type="ECO:0000256" key="15">
    <source>
        <dbReference type="PROSITE-ProRule" id="PRU00560"/>
    </source>
</evidence>
<dbReference type="PROSITE" id="PS51217">
    <property type="entry name" value="UVRD_HELICASE_CTER"/>
    <property type="match status" value="1"/>
</dbReference>
<dbReference type="Gene3D" id="1.10.10.160">
    <property type="match status" value="1"/>
</dbReference>
<evidence type="ECO:0000256" key="13">
    <source>
        <dbReference type="ARBA" id="ARBA00034808"/>
    </source>
</evidence>
<evidence type="ECO:0000256" key="5">
    <source>
        <dbReference type="ARBA" id="ARBA00022801"/>
    </source>
</evidence>
<dbReference type="Pfam" id="PF13361">
    <property type="entry name" value="UvrD_C"/>
    <property type="match status" value="1"/>
</dbReference>
<evidence type="ECO:0000256" key="9">
    <source>
        <dbReference type="ARBA" id="ARBA00023125"/>
    </source>
</evidence>
<dbReference type="GO" id="GO:0043138">
    <property type="term" value="F:3'-5' DNA helicase activity"/>
    <property type="evidence" value="ECO:0007669"/>
    <property type="project" value="UniProtKB-EC"/>
</dbReference>
<evidence type="ECO:0000256" key="12">
    <source>
        <dbReference type="ARBA" id="ARBA00034617"/>
    </source>
</evidence>
<evidence type="ECO:0000256" key="2">
    <source>
        <dbReference type="ARBA" id="ARBA00022722"/>
    </source>
</evidence>
<gene>
    <name evidence="18" type="ORF">A3B02_00325</name>
</gene>
<evidence type="ECO:0000256" key="14">
    <source>
        <dbReference type="ARBA" id="ARBA00048988"/>
    </source>
</evidence>